<feature type="transmembrane region" description="Helical" evidence="10">
    <location>
        <begin position="109"/>
        <end position="130"/>
    </location>
</feature>
<keyword evidence="7 10" id="KW-0472">Membrane</keyword>
<evidence type="ECO:0000256" key="1">
    <source>
        <dbReference type="ARBA" id="ARBA00022475"/>
    </source>
</evidence>
<keyword evidence="6 10" id="KW-0443">Lipid metabolism</keyword>
<evidence type="ECO:0000256" key="4">
    <source>
        <dbReference type="ARBA" id="ARBA00022692"/>
    </source>
</evidence>
<dbReference type="HAMAP" id="MF_01043">
    <property type="entry name" value="PlsY"/>
    <property type="match status" value="1"/>
</dbReference>
<keyword evidence="8 10" id="KW-0594">Phospholipid biosynthesis</keyword>
<evidence type="ECO:0000256" key="2">
    <source>
        <dbReference type="ARBA" id="ARBA00022516"/>
    </source>
</evidence>
<keyword evidence="12" id="KW-1185">Reference proteome</keyword>
<dbReference type="EMBL" id="JASSPP010000001">
    <property type="protein sequence ID" value="MDK9579981.1"/>
    <property type="molecule type" value="Genomic_DNA"/>
</dbReference>
<keyword evidence="11" id="KW-0012">Acyltransferase</keyword>
<comment type="subunit">
    <text evidence="10">Probably interacts with PlsX.</text>
</comment>
<organism evidence="11 12">
    <name type="scientific">Sneathia sanguinegens</name>
    <dbReference type="NCBI Taxonomy" id="40543"/>
    <lineage>
        <taxon>Bacteria</taxon>
        <taxon>Fusobacteriati</taxon>
        <taxon>Fusobacteriota</taxon>
        <taxon>Fusobacteriia</taxon>
        <taxon>Fusobacteriales</taxon>
        <taxon>Leptotrichiaceae</taxon>
        <taxon>Sneathia</taxon>
    </lineage>
</organism>
<dbReference type="PANTHER" id="PTHR30309">
    <property type="entry name" value="INNER MEMBRANE PROTEIN YGIH"/>
    <property type="match status" value="1"/>
</dbReference>
<dbReference type="PANTHER" id="PTHR30309:SF0">
    <property type="entry name" value="GLYCEROL-3-PHOSPHATE ACYLTRANSFERASE-RELATED"/>
    <property type="match status" value="1"/>
</dbReference>
<evidence type="ECO:0000313" key="11">
    <source>
        <dbReference type="EMBL" id="MDK9579981.1"/>
    </source>
</evidence>
<evidence type="ECO:0000313" key="12">
    <source>
        <dbReference type="Proteomes" id="UP001225134"/>
    </source>
</evidence>
<evidence type="ECO:0000256" key="10">
    <source>
        <dbReference type="HAMAP-Rule" id="MF_01043"/>
    </source>
</evidence>
<keyword evidence="1 10" id="KW-1003">Cell membrane</keyword>
<dbReference type="Proteomes" id="UP001225134">
    <property type="component" value="Unassembled WGS sequence"/>
</dbReference>
<comment type="catalytic activity">
    <reaction evidence="10">
        <text>an acyl phosphate + sn-glycerol 3-phosphate = a 1-acyl-sn-glycero-3-phosphate + phosphate</text>
        <dbReference type="Rhea" id="RHEA:34075"/>
        <dbReference type="ChEBI" id="CHEBI:43474"/>
        <dbReference type="ChEBI" id="CHEBI:57597"/>
        <dbReference type="ChEBI" id="CHEBI:57970"/>
        <dbReference type="ChEBI" id="CHEBI:59918"/>
        <dbReference type="EC" id="2.3.1.275"/>
    </reaction>
</comment>
<evidence type="ECO:0000256" key="6">
    <source>
        <dbReference type="ARBA" id="ARBA00023098"/>
    </source>
</evidence>
<gene>
    <name evidence="10 11" type="primary">plsY</name>
    <name evidence="11" type="ORF">QQA45_00340</name>
</gene>
<dbReference type="NCBIfam" id="TIGR00023">
    <property type="entry name" value="glycerol-3-phosphate 1-O-acyltransferase PlsY"/>
    <property type="match status" value="1"/>
</dbReference>
<dbReference type="EC" id="2.3.1.275" evidence="10"/>
<name>A0ABT7HHJ0_9FUSO</name>
<keyword evidence="3 10" id="KW-0808">Transferase</keyword>
<dbReference type="SMART" id="SM01207">
    <property type="entry name" value="G3P_acyltransf"/>
    <property type="match status" value="1"/>
</dbReference>
<comment type="function">
    <text evidence="10">Catalyzes the transfer of an acyl group from acyl-phosphate (acyl-PO(4)) to glycerol-3-phosphate (G3P) to form lysophosphatidic acid (LPA). This enzyme utilizes acyl-phosphate as fatty acyl donor, but not acyl-CoA or acyl-ACP.</text>
</comment>
<evidence type="ECO:0000256" key="5">
    <source>
        <dbReference type="ARBA" id="ARBA00022989"/>
    </source>
</evidence>
<reference evidence="11 12" key="1">
    <citation type="submission" date="2023-06" db="EMBL/GenBank/DDBJ databases">
        <title>Antibody response to the Sneathia vaginalis cytopathogenic toxin A during pregnancy.</title>
        <authorList>
            <person name="Mccoy Z.T."/>
            <person name="Serrano M.G."/>
            <person name="Spaine K."/>
            <person name="Edwards D.J."/>
            <person name="Buck G.A."/>
            <person name="Jefferson K."/>
        </authorList>
    </citation>
    <scope>NUCLEOTIDE SEQUENCE [LARGE SCALE GENOMIC DNA]</scope>
    <source>
        <strain evidence="11 12">CCUG 42621</strain>
    </source>
</reference>
<evidence type="ECO:0000256" key="7">
    <source>
        <dbReference type="ARBA" id="ARBA00023136"/>
    </source>
</evidence>
<dbReference type="GO" id="GO:0004366">
    <property type="term" value="F:glycerol-3-phosphate O-acyltransferase activity"/>
    <property type="evidence" value="ECO:0007669"/>
    <property type="project" value="UniProtKB-EC"/>
</dbReference>
<accession>A0ABT7HHJ0</accession>
<comment type="similarity">
    <text evidence="10">Belongs to the PlsY family.</text>
</comment>
<comment type="caution">
    <text evidence="11">The sequence shown here is derived from an EMBL/GenBank/DDBJ whole genome shotgun (WGS) entry which is preliminary data.</text>
</comment>
<evidence type="ECO:0000256" key="9">
    <source>
        <dbReference type="ARBA" id="ARBA00023264"/>
    </source>
</evidence>
<keyword evidence="2 10" id="KW-0444">Lipid biosynthesis</keyword>
<feature type="transmembrane region" description="Helical" evidence="10">
    <location>
        <begin position="79"/>
        <end position="97"/>
    </location>
</feature>
<comment type="pathway">
    <text evidence="10">Lipid metabolism; phospholipid metabolism.</text>
</comment>
<dbReference type="Pfam" id="PF02660">
    <property type="entry name" value="G3P_acyltransf"/>
    <property type="match status" value="1"/>
</dbReference>
<dbReference type="InterPro" id="IPR003811">
    <property type="entry name" value="G3P_acylTferase_PlsY"/>
</dbReference>
<evidence type="ECO:0000256" key="8">
    <source>
        <dbReference type="ARBA" id="ARBA00023209"/>
    </source>
</evidence>
<keyword evidence="9 10" id="KW-1208">Phospholipid metabolism</keyword>
<evidence type="ECO:0000256" key="3">
    <source>
        <dbReference type="ARBA" id="ARBA00022679"/>
    </source>
</evidence>
<keyword evidence="4 10" id="KW-0812">Transmembrane</keyword>
<comment type="subcellular location">
    <subcellularLocation>
        <location evidence="10">Cell membrane</location>
        <topology evidence="10">Multi-pass membrane protein</topology>
    </subcellularLocation>
</comment>
<proteinExistence type="inferred from homology"/>
<keyword evidence="5 10" id="KW-1133">Transmembrane helix</keyword>
<sequence>MIKVICLLIFSYLIGSIPNAFWIGKVFKNIDIRQQGSGNVGATNAARVLGYKYGFMTLVLDVLKGAIPTYIGYKMGANLGIYAAICAIIGHSYSIFLKFKGGKAVATTVGIFLIISPYSILALLVVFFAIVFLTGYVSIASMVSALCLAVAVYLFKGTTPEIIFSIIIGLFVIYKHKSNIKNLINKKEAKFFDK</sequence>
<protein>
    <recommendedName>
        <fullName evidence="10">Glycerol-3-phosphate acyltransferase</fullName>
    </recommendedName>
    <alternativeName>
        <fullName evidence="10">Acyl-PO4 G3P acyltransferase</fullName>
    </alternativeName>
    <alternativeName>
        <fullName evidence="10">Acyl-phosphate--glycerol-3-phosphate acyltransferase</fullName>
    </alternativeName>
    <alternativeName>
        <fullName evidence="10">G3P acyltransferase</fullName>
        <shortName evidence="10">GPAT</shortName>
        <ecNumber evidence="10">2.3.1.275</ecNumber>
    </alternativeName>
    <alternativeName>
        <fullName evidence="10">Lysophosphatidic acid synthase</fullName>
        <shortName evidence="10">LPA synthase</shortName>
    </alternativeName>
</protein>
<dbReference type="RefSeq" id="WP_277284522.1">
    <property type="nucleotide sequence ID" value="NZ_CAMYCH010000002.1"/>
</dbReference>
<comment type="caution">
    <text evidence="10">Lacks conserved residue(s) required for the propagation of feature annotation.</text>
</comment>